<feature type="region of interest" description="Disordered" evidence="1">
    <location>
        <begin position="18"/>
        <end position="65"/>
    </location>
</feature>
<dbReference type="RefSeq" id="XP_022476895.1">
    <property type="nucleotide sequence ID" value="XM_022616533.1"/>
</dbReference>
<proteinExistence type="predicted"/>
<evidence type="ECO:0000256" key="1">
    <source>
        <dbReference type="SAM" id="MobiDB-lite"/>
    </source>
</evidence>
<sequence length="83" mass="9388">MAHNPWLRGCFLISKEPSSGYGWQLSIGRPKHPRSNGRPSQRTPQRQHQAPNGQHCLPTSRSLGRQLPGHEHVAYMYHAISIP</sequence>
<reference evidence="2 3" key="1">
    <citation type="submission" date="2016-09" db="EMBL/GenBank/DDBJ databases">
        <authorList>
            <person name="Capua I."/>
            <person name="De Benedictis P."/>
            <person name="Joannis T."/>
            <person name="Lombin L.H."/>
            <person name="Cattoli G."/>
        </authorList>
    </citation>
    <scope>NUCLEOTIDE SEQUENCE [LARGE SCALE GENOMIC DNA]</scope>
    <source>
        <strain evidence="2 3">IMI 309357</strain>
    </source>
</reference>
<evidence type="ECO:0000313" key="3">
    <source>
        <dbReference type="Proteomes" id="UP000176998"/>
    </source>
</evidence>
<organism evidence="2 3">
    <name type="scientific">Colletotrichum orchidophilum</name>
    <dbReference type="NCBI Taxonomy" id="1209926"/>
    <lineage>
        <taxon>Eukaryota</taxon>
        <taxon>Fungi</taxon>
        <taxon>Dikarya</taxon>
        <taxon>Ascomycota</taxon>
        <taxon>Pezizomycotina</taxon>
        <taxon>Sordariomycetes</taxon>
        <taxon>Hypocreomycetidae</taxon>
        <taxon>Glomerellales</taxon>
        <taxon>Glomerellaceae</taxon>
        <taxon>Colletotrichum</taxon>
    </lineage>
</organism>
<dbReference type="EMBL" id="MJBS01000033">
    <property type="protein sequence ID" value="OHE99750.1"/>
    <property type="molecule type" value="Genomic_DNA"/>
</dbReference>
<dbReference type="AlphaFoldDB" id="A0A1G4BEF6"/>
<dbReference type="GeneID" id="34558043"/>
<comment type="caution">
    <text evidence="2">The sequence shown here is derived from an EMBL/GenBank/DDBJ whole genome shotgun (WGS) entry which is preliminary data.</text>
</comment>
<protein>
    <submittedName>
        <fullName evidence="2">Uncharacterized protein</fullName>
    </submittedName>
</protein>
<evidence type="ECO:0000313" key="2">
    <source>
        <dbReference type="EMBL" id="OHE99750.1"/>
    </source>
</evidence>
<name>A0A1G4BEF6_9PEZI</name>
<accession>A0A1G4BEF6</accession>
<feature type="compositionally biased region" description="Polar residues" evidence="1">
    <location>
        <begin position="37"/>
        <end position="63"/>
    </location>
</feature>
<dbReference type="Proteomes" id="UP000176998">
    <property type="component" value="Unassembled WGS sequence"/>
</dbReference>
<gene>
    <name evidence="2" type="ORF">CORC01_04886</name>
</gene>
<keyword evidence="3" id="KW-1185">Reference proteome</keyword>